<accession>A0A4U9QYP9</accession>
<dbReference type="InterPro" id="IPR000064">
    <property type="entry name" value="NLP_P60_dom"/>
</dbReference>
<dbReference type="EMBL" id="LR590481">
    <property type="protein sequence ID" value="VTQ83876.1"/>
    <property type="molecule type" value="Genomic_DNA"/>
</dbReference>
<proteinExistence type="inferred from homology"/>
<dbReference type="OrthoDB" id="9765879at2"/>
<dbReference type="KEGG" id="hhw:NCTC503_00437"/>
<evidence type="ECO:0000256" key="1">
    <source>
        <dbReference type="ARBA" id="ARBA00007074"/>
    </source>
</evidence>
<dbReference type="AlphaFoldDB" id="A0A4U9QYP9"/>
<dbReference type="Pfam" id="PF13517">
    <property type="entry name" value="FG-GAP_3"/>
    <property type="match status" value="1"/>
</dbReference>
<evidence type="ECO:0000256" key="6">
    <source>
        <dbReference type="SAM" id="SignalP"/>
    </source>
</evidence>
<sequence length="511" mass="55370">MGIKNVFGKSLLALTVSTLILGYSSQSTLADSSEGFNYNKGSDGWWGVSQGYDANKTSGRVVNGDFDGDGKEDIATFYDYDGGTRIHVWSSSGNNFNYSNGPDGWWRVDGGYNAKKIASRVVSGDFNGDGKDDIAAFYDYDGATKIHVWTSSGNKFNYSNGANGWWGVSGGYDANKITGRVVCGDFNGDGKDDIAAFHDYGGGTKIHVWTSSGNKFNYSNGANGWWGVSGGYDANKITGRVVCGDFNGDGKDDIAAFHDYGGGTKMHVWTSSGNKFNYSNGANGWWGVSGGYDANKIKGRVVSGDFNGDGKDDVAAFYDYGGGTKIHVWTSSGNKFNYSNGANGWWGVERGYDANRITGRVVSGDFNGDGTCDIVAMHSYSPGTTKIHVWTSKGNSRQNQVVQYAKKFLGRPYAWGGNGPDRFDCSGLVKYVYGHFNINLPRTSEQQVNCGTHVSRNNLRPGDLVFFRSAGHVGIYIGNNEYIHAPSTGDVVKISNLDGRRDYYTARRILN</sequence>
<feature type="chain" id="PRO_5038906955" evidence="6">
    <location>
        <begin position="30"/>
        <end position="511"/>
    </location>
</feature>
<dbReference type="PANTHER" id="PTHR47053:SF1">
    <property type="entry name" value="MUREIN DD-ENDOPEPTIDASE MEPH-RELATED"/>
    <property type="match status" value="1"/>
</dbReference>
<dbReference type="Pfam" id="PF00877">
    <property type="entry name" value="NLPC_P60"/>
    <property type="match status" value="1"/>
</dbReference>
<feature type="signal peptide" evidence="6">
    <location>
        <begin position="1"/>
        <end position="29"/>
    </location>
</feature>
<reference evidence="8 9" key="1">
    <citation type="submission" date="2019-05" db="EMBL/GenBank/DDBJ databases">
        <authorList>
            <consortium name="Pathogen Informatics"/>
        </authorList>
    </citation>
    <scope>NUCLEOTIDE SEQUENCE [LARGE SCALE GENOMIC DNA]</scope>
    <source>
        <strain evidence="8 9">NCTC503</strain>
    </source>
</reference>
<gene>
    <name evidence="8" type="primary">iap</name>
    <name evidence="8" type="ORF">NCTC503_00437</name>
</gene>
<evidence type="ECO:0000256" key="2">
    <source>
        <dbReference type="ARBA" id="ARBA00022670"/>
    </source>
</evidence>
<dbReference type="RefSeq" id="WP_138209239.1">
    <property type="nucleotide sequence ID" value="NZ_LR590481.1"/>
</dbReference>
<dbReference type="Proteomes" id="UP000308489">
    <property type="component" value="Chromosome 1"/>
</dbReference>
<evidence type="ECO:0000313" key="8">
    <source>
        <dbReference type="EMBL" id="VTQ83876.1"/>
    </source>
</evidence>
<keyword evidence="8" id="KW-0401">Integrin</keyword>
<dbReference type="PROSITE" id="PS51935">
    <property type="entry name" value="NLPC_P60"/>
    <property type="match status" value="1"/>
</dbReference>
<comment type="similarity">
    <text evidence="1">Belongs to the peptidase C40 family.</text>
</comment>
<dbReference type="SUPFAM" id="SSF69318">
    <property type="entry name" value="Integrin alpha N-terminal domain"/>
    <property type="match status" value="1"/>
</dbReference>
<dbReference type="SUPFAM" id="SSF54001">
    <property type="entry name" value="Cysteine proteinases"/>
    <property type="match status" value="1"/>
</dbReference>
<keyword evidence="2" id="KW-0645">Protease</keyword>
<evidence type="ECO:0000313" key="9">
    <source>
        <dbReference type="Proteomes" id="UP000308489"/>
    </source>
</evidence>
<protein>
    <submittedName>
        <fullName evidence="8">Integrin-like repeat-containing cell wall-associated hydrolase</fullName>
        <ecNumber evidence="8">3.4.-.-</ecNumber>
    </submittedName>
</protein>
<name>A0A4U9QYP9_HATHI</name>
<dbReference type="GO" id="GO:0007229">
    <property type="term" value="P:integrin-mediated signaling pathway"/>
    <property type="evidence" value="ECO:0007669"/>
    <property type="project" value="UniProtKB-KW"/>
</dbReference>
<dbReference type="Gene3D" id="2.40.128.340">
    <property type="match status" value="5"/>
</dbReference>
<dbReference type="EC" id="3.4.-.-" evidence="8"/>
<dbReference type="GO" id="GO:0006508">
    <property type="term" value="P:proteolysis"/>
    <property type="evidence" value="ECO:0007669"/>
    <property type="project" value="UniProtKB-KW"/>
</dbReference>
<organism evidence="8 9">
    <name type="scientific">Hathewaya histolytica</name>
    <name type="common">Clostridium histolyticum</name>
    <dbReference type="NCBI Taxonomy" id="1498"/>
    <lineage>
        <taxon>Bacteria</taxon>
        <taxon>Bacillati</taxon>
        <taxon>Bacillota</taxon>
        <taxon>Clostridia</taxon>
        <taxon>Eubacteriales</taxon>
        <taxon>Clostridiaceae</taxon>
        <taxon>Hathewaya</taxon>
    </lineage>
</organism>
<feature type="domain" description="NlpC/P60" evidence="7">
    <location>
        <begin position="395"/>
        <end position="511"/>
    </location>
</feature>
<dbReference type="InterPro" id="IPR051202">
    <property type="entry name" value="Peptidase_C40"/>
</dbReference>
<evidence type="ECO:0000259" key="7">
    <source>
        <dbReference type="PROSITE" id="PS51935"/>
    </source>
</evidence>
<keyword evidence="3 6" id="KW-0732">Signal</keyword>
<keyword evidence="4 8" id="KW-0378">Hydrolase</keyword>
<dbReference type="GO" id="GO:0008234">
    <property type="term" value="F:cysteine-type peptidase activity"/>
    <property type="evidence" value="ECO:0007669"/>
    <property type="project" value="UniProtKB-KW"/>
</dbReference>
<dbReference type="InterPro" id="IPR038765">
    <property type="entry name" value="Papain-like_cys_pep_sf"/>
</dbReference>
<dbReference type="Pfam" id="PF01839">
    <property type="entry name" value="FG-GAP"/>
    <property type="match status" value="2"/>
</dbReference>
<dbReference type="InterPro" id="IPR013517">
    <property type="entry name" value="FG-GAP"/>
</dbReference>
<dbReference type="PANTHER" id="PTHR47053">
    <property type="entry name" value="MUREIN DD-ENDOPEPTIDASE MEPH-RELATED"/>
    <property type="match status" value="1"/>
</dbReference>
<dbReference type="InterPro" id="IPR028994">
    <property type="entry name" value="Integrin_alpha_N"/>
</dbReference>
<evidence type="ECO:0000256" key="4">
    <source>
        <dbReference type="ARBA" id="ARBA00022801"/>
    </source>
</evidence>
<keyword evidence="9" id="KW-1185">Reference proteome</keyword>
<dbReference type="Gene3D" id="3.90.1720.10">
    <property type="entry name" value="endopeptidase domain like (from Nostoc punctiforme)"/>
    <property type="match status" value="1"/>
</dbReference>
<evidence type="ECO:0000256" key="5">
    <source>
        <dbReference type="ARBA" id="ARBA00022807"/>
    </source>
</evidence>
<keyword evidence="5" id="KW-0788">Thiol protease</keyword>
<evidence type="ECO:0000256" key="3">
    <source>
        <dbReference type="ARBA" id="ARBA00022729"/>
    </source>
</evidence>